<evidence type="ECO:0000313" key="5">
    <source>
        <dbReference type="EMBL" id="KAH8385464.1"/>
    </source>
</evidence>
<dbReference type="AlphaFoldDB" id="A0AAD4KBE3"/>
<comment type="caution">
    <text evidence="5">The sequence shown here is derived from an EMBL/GenBank/DDBJ whole genome shotgun (WGS) entry which is preliminary data.</text>
</comment>
<dbReference type="InterPro" id="IPR007940">
    <property type="entry name" value="SH3BP5"/>
</dbReference>
<evidence type="ECO:0008006" key="7">
    <source>
        <dbReference type="Google" id="ProtNLM"/>
    </source>
</evidence>
<comment type="similarity">
    <text evidence="1">Belongs to the SH3BP5 family.</text>
</comment>
<keyword evidence="2 3" id="KW-0175">Coiled coil</keyword>
<dbReference type="Proteomes" id="UP001200034">
    <property type="component" value="Unassembled WGS sequence"/>
</dbReference>
<reference evidence="5" key="1">
    <citation type="journal article" date="2021" name="Mol. Ecol. Resour.">
        <title>Phylogenomic analyses of the genus Drosophila reveals genomic signals of climate adaptation.</title>
        <authorList>
            <person name="Li F."/>
            <person name="Rane R.V."/>
            <person name="Luria V."/>
            <person name="Xiong Z."/>
            <person name="Chen J."/>
            <person name="Li Z."/>
            <person name="Catullo R.A."/>
            <person name="Griffin P.C."/>
            <person name="Schiffer M."/>
            <person name="Pearce S."/>
            <person name="Lee S.F."/>
            <person name="McElroy K."/>
            <person name="Stocker A."/>
            <person name="Shirriffs J."/>
            <person name="Cockerell F."/>
            <person name="Coppin C."/>
            <person name="Sgro C.M."/>
            <person name="Karger A."/>
            <person name="Cain J.W."/>
            <person name="Weber J.A."/>
            <person name="Santpere G."/>
            <person name="Kirschner M.W."/>
            <person name="Hoffmann A.A."/>
            <person name="Oakeshott J.G."/>
            <person name="Zhang G."/>
        </authorList>
    </citation>
    <scope>NUCLEOTIDE SEQUENCE</scope>
    <source>
        <strain evidence="5">BGI-SZ-2011g</strain>
    </source>
</reference>
<dbReference type="EMBL" id="JAJJHW010000454">
    <property type="protein sequence ID" value="KAH8385464.1"/>
    <property type="molecule type" value="Genomic_DNA"/>
</dbReference>
<evidence type="ECO:0000256" key="3">
    <source>
        <dbReference type="SAM" id="Coils"/>
    </source>
</evidence>
<dbReference type="GO" id="GO:0004860">
    <property type="term" value="F:protein kinase inhibitor activity"/>
    <property type="evidence" value="ECO:0007669"/>
    <property type="project" value="TreeGrafter"/>
</dbReference>
<evidence type="ECO:0000256" key="1">
    <source>
        <dbReference type="ARBA" id="ARBA00007796"/>
    </source>
</evidence>
<name>A0AAD4KBE3_9MUSC</name>
<keyword evidence="6" id="KW-1185">Reference proteome</keyword>
<feature type="compositionally biased region" description="Low complexity" evidence="4">
    <location>
        <begin position="667"/>
        <end position="683"/>
    </location>
</feature>
<proteinExistence type="inferred from homology"/>
<evidence type="ECO:0000313" key="6">
    <source>
        <dbReference type="Proteomes" id="UP001200034"/>
    </source>
</evidence>
<sequence>MSTESNTPVDPRVQIELEKLNTATDNINKYEVELDESKCEFKRLLAESVVRIKAAAHKLGNSIDAAKPYYESRIYAAQLAKETQLAASNHEKAKSIHAAAKEMVYLAEQGLGEKSTLDTACQEMLSHAASKVNQSQLEVSDTRNALKMCQLKLEVANNRVGKLQGQLKQALRASRLQLRRNLLLLRYFSILHALYCTQCSPYYETRANYNGLLKAQKLRVNDLEAKVSAAKLTYNEALKNLEQISEDIHRQRQQRNNLLNYEAMLRQVDAVDALTAAAAAGVEQQLITEQQQQQQQEEEYLSMPERLSSGCSSPRQRQADPHDCPHLLHDFEAVLTFPQKLAGGMHKSASTSATDGDNSLFAQAQGLHAPYEVKPRSESGSSSLASASASASTSAAGAGAASVTPADNDIDQWTEIRLSHSDSTSSSYSNQSLLEQHGLDGAGGGGCGGIGGSGHDYGQGYGLGSLEADAQSQHSTSSSDEPKRKVTCTTIFQDDSVTGFGGQQMSRKQSLSQWLSRSNSFKSSSGRRQSLDLLIDAGDKVKDVFSYGFQRVGRSLERRNSESEMAANESGEADALLDGTGAHPAATQAATHAAATAAATQATANAASSSAGDFFSFSRSSEPKELLSDEQVENLLLHHMVDEHGVITVEELKSPTVARTTTSMNHPPQQQPQQQQQQQQQQQNHHTTLSVASAARAALMF</sequence>
<gene>
    <name evidence="5" type="ORF">KR093_005087</name>
</gene>
<feature type="region of interest" description="Disordered" evidence="4">
    <location>
        <begin position="462"/>
        <end position="486"/>
    </location>
</feature>
<evidence type="ECO:0000256" key="2">
    <source>
        <dbReference type="ARBA" id="ARBA00023054"/>
    </source>
</evidence>
<feature type="coiled-coil region" evidence="3">
    <location>
        <begin position="13"/>
        <end position="47"/>
    </location>
</feature>
<dbReference type="GO" id="GO:0035556">
    <property type="term" value="P:intracellular signal transduction"/>
    <property type="evidence" value="ECO:0007669"/>
    <property type="project" value="InterPro"/>
</dbReference>
<dbReference type="Pfam" id="PF05276">
    <property type="entry name" value="SH3BP5"/>
    <property type="match status" value="1"/>
</dbReference>
<accession>A0AAD4KBE3</accession>
<feature type="region of interest" description="Disordered" evidence="4">
    <location>
        <begin position="291"/>
        <end position="324"/>
    </location>
</feature>
<dbReference type="PANTHER" id="PTHR19423">
    <property type="entry name" value="SH3 DOMAIN-BINDING PROTEIN 5"/>
    <property type="match status" value="1"/>
</dbReference>
<feature type="region of interest" description="Disordered" evidence="4">
    <location>
        <begin position="560"/>
        <end position="579"/>
    </location>
</feature>
<feature type="coiled-coil region" evidence="3">
    <location>
        <begin position="206"/>
        <end position="254"/>
    </location>
</feature>
<feature type="compositionally biased region" description="Polar residues" evidence="4">
    <location>
        <begin position="470"/>
        <end position="479"/>
    </location>
</feature>
<evidence type="ECO:0000256" key="4">
    <source>
        <dbReference type="SAM" id="MobiDB-lite"/>
    </source>
</evidence>
<organism evidence="5 6">
    <name type="scientific">Drosophila rubida</name>
    <dbReference type="NCBI Taxonomy" id="30044"/>
    <lineage>
        <taxon>Eukaryota</taxon>
        <taxon>Metazoa</taxon>
        <taxon>Ecdysozoa</taxon>
        <taxon>Arthropoda</taxon>
        <taxon>Hexapoda</taxon>
        <taxon>Insecta</taxon>
        <taxon>Pterygota</taxon>
        <taxon>Neoptera</taxon>
        <taxon>Endopterygota</taxon>
        <taxon>Diptera</taxon>
        <taxon>Brachycera</taxon>
        <taxon>Muscomorpha</taxon>
        <taxon>Ephydroidea</taxon>
        <taxon>Drosophilidae</taxon>
        <taxon>Drosophila</taxon>
    </lineage>
</organism>
<protein>
    <recommendedName>
        <fullName evidence="7">SH3 domain-binding protein 5</fullName>
    </recommendedName>
</protein>
<feature type="region of interest" description="Disordered" evidence="4">
    <location>
        <begin position="659"/>
        <end position="689"/>
    </location>
</feature>
<dbReference type="PANTHER" id="PTHR19423:SF12">
    <property type="entry name" value="LD13933P1"/>
    <property type="match status" value="1"/>
</dbReference>
<dbReference type="GO" id="GO:0005737">
    <property type="term" value="C:cytoplasm"/>
    <property type="evidence" value="ECO:0007669"/>
    <property type="project" value="TreeGrafter"/>
</dbReference>